<evidence type="ECO:0000256" key="5">
    <source>
        <dbReference type="ARBA" id="ARBA00022801"/>
    </source>
</evidence>
<dbReference type="SMART" id="SM00248">
    <property type="entry name" value="ANK"/>
    <property type="match status" value="2"/>
</dbReference>
<keyword evidence="5 8" id="KW-0378">Hydrolase</keyword>
<dbReference type="Pfam" id="PF04960">
    <property type="entry name" value="Glutaminase"/>
    <property type="match status" value="1"/>
</dbReference>
<evidence type="ECO:0000313" key="12">
    <source>
        <dbReference type="Proteomes" id="UP000198850"/>
    </source>
</evidence>
<dbReference type="SUPFAM" id="SSF48403">
    <property type="entry name" value="Ankyrin repeat"/>
    <property type="match status" value="1"/>
</dbReference>
<dbReference type="Proteomes" id="UP000198850">
    <property type="component" value="Unassembled WGS sequence"/>
</dbReference>
<name>A0A1H4B0I4_9SPHI</name>
<dbReference type="GO" id="GO:0004359">
    <property type="term" value="F:glutaminase activity"/>
    <property type="evidence" value="ECO:0007669"/>
    <property type="project" value="UniProtKB-UniRule"/>
</dbReference>
<sequence length="533" mass="59314">MAATAKEKANVKVNGSDRSDFNGMMEVEYSYLFECLRKNKEDYIYLSDLINALEAVGIRENDPRLKLDPAELDIAPQVVLDYEKFKHILKHSFGGLIKDAIQGNLIIPDFASFCREITEIYELTNKNKNGNVATYIPQLGRVDPDKYAISICTVSGQQFSIGDSNEDFCIQSICKPINYCMVLEEHGEDIVHQHVGREPSGIGFNGLVLNENSLPHNPMINAGAIMTCSMVKPEMDMADRFEYVLNFWNKITGNQNSLGFNNSVYLSEKETADRNFALGYYMKEKGAFPENTNLLSTLEFYFQCCSIQTDTNAMAIAAATLANSGICPITNERAMENNTVKNCLSLMNSCGMYDFSGEFAFTIGLPAKSGVAGGLMLVIPNLMGIAIWSPKLDKSGNSVKGIEFSKELVKRYNFHIYDSLTLNNPDKKDPRLKRNEAKIDGAISLNWAASEGNLLEVQHIYARGIDINMADYDGRTALHLAASEGHEHIIAYLIDKGVNLNPRDRWGNTPLQDAYKGNHDATILLLEANHALK</sequence>
<evidence type="ECO:0000256" key="8">
    <source>
        <dbReference type="HAMAP-Rule" id="MF_00313"/>
    </source>
</evidence>
<dbReference type="PANTHER" id="PTHR12544:SF29">
    <property type="entry name" value="GLUTAMINASE"/>
    <property type="match status" value="1"/>
</dbReference>
<dbReference type="SUPFAM" id="SSF56601">
    <property type="entry name" value="beta-lactamase/transpeptidase-like"/>
    <property type="match status" value="1"/>
</dbReference>
<feature type="domain" description="Glutaminase EF-hand" evidence="10">
    <location>
        <begin position="31"/>
        <end position="108"/>
    </location>
</feature>
<keyword evidence="4" id="KW-0677">Repeat</keyword>
<dbReference type="RefSeq" id="WP_217631525.1">
    <property type="nucleotide sequence ID" value="NZ_FNRA01000003.1"/>
</dbReference>
<dbReference type="STRING" id="425514.SAMN05443550_103160"/>
<comment type="similarity">
    <text evidence="1 8">Belongs to the glutaminase family.</text>
</comment>
<keyword evidence="8" id="KW-0007">Acetylation</keyword>
<dbReference type="Pfam" id="PF17959">
    <property type="entry name" value="EF-hand_14"/>
    <property type="match status" value="1"/>
</dbReference>
<comment type="catalytic activity">
    <reaction evidence="7 8">
        <text>L-glutamine + H2O = L-glutamate + NH4(+)</text>
        <dbReference type="Rhea" id="RHEA:15889"/>
        <dbReference type="ChEBI" id="CHEBI:15377"/>
        <dbReference type="ChEBI" id="CHEBI:28938"/>
        <dbReference type="ChEBI" id="CHEBI:29985"/>
        <dbReference type="ChEBI" id="CHEBI:58359"/>
        <dbReference type="EC" id="3.5.1.2"/>
    </reaction>
</comment>
<evidence type="ECO:0000256" key="6">
    <source>
        <dbReference type="ARBA" id="ARBA00023043"/>
    </source>
</evidence>
<dbReference type="PANTHER" id="PTHR12544">
    <property type="entry name" value="GLUTAMINASE"/>
    <property type="match status" value="1"/>
</dbReference>
<gene>
    <name evidence="8" type="primary">glsA</name>
    <name evidence="11" type="ORF">SAMN05443550_103160</name>
</gene>
<evidence type="ECO:0000256" key="9">
    <source>
        <dbReference type="PROSITE-ProRule" id="PRU00023"/>
    </source>
</evidence>
<dbReference type="PROSITE" id="PS50297">
    <property type="entry name" value="ANK_REP_REGION"/>
    <property type="match status" value="1"/>
</dbReference>
<dbReference type="InterPro" id="IPR012338">
    <property type="entry name" value="Beta-lactam/transpept-like"/>
</dbReference>
<dbReference type="NCBIfam" id="TIGR03814">
    <property type="entry name" value="Gln_ase"/>
    <property type="match status" value="1"/>
</dbReference>
<dbReference type="EMBL" id="FNRA01000003">
    <property type="protein sequence ID" value="SEA41619.1"/>
    <property type="molecule type" value="Genomic_DNA"/>
</dbReference>
<evidence type="ECO:0000256" key="4">
    <source>
        <dbReference type="ARBA" id="ARBA00022737"/>
    </source>
</evidence>
<dbReference type="InterPro" id="IPR002110">
    <property type="entry name" value="Ankyrin_rpt"/>
</dbReference>
<proteinExistence type="inferred from homology"/>
<accession>A0A1H4B0I4</accession>
<dbReference type="GO" id="GO:0006543">
    <property type="term" value="P:L-glutamine catabolic process"/>
    <property type="evidence" value="ECO:0007669"/>
    <property type="project" value="TreeGrafter"/>
</dbReference>
<dbReference type="AlphaFoldDB" id="A0A1H4B0I4"/>
<evidence type="ECO:0000256" key="7">
    <source>
        <dbReference type="ARBA" id="ARBA00049534"/>
    </source>
</evidence>
<evidence type="ECO:0000313" key="11">
    <source>
        <dbReference type="EMBL" id="SEA41619.1"/>
    </source>
</evidence>
<keyword evidence="6 9" id="KW-0040">ANK repeat</keyword>
<comment type="subunit">
    <text evidence="2 8">Homotetramer.</text>
</comment>
<feature type="binding site" evidence="8">
    <location>
        <position position="275"/>
    </location>
    <ligand>
        <name>substrate</name>
    </ligand>
</feature>
<dbReference type="Gene3D" id="1.10.238.210">
    <property type="match status" value="1"/>
</dbReference>
<dbReference type="PROSITE" id="PS50088">
    <property type="entry name" value="ANK_REPEAT"/>
    <property type="match status" value="2"/>
</dbReference>
<dbReference type="FunFam" id="3.40.710.10:FF:000008">
    <property type="entry name" value="Glutaminase, isoform E"/>
    <property type="match status" value="1"/>
</dbReference>
<dbReference type="Gene3D" id="1.25.40.20">
    <property type="entry name" value="Ankyrin repeat-containing domain"/>
    <property type="match status" value="1"/>
</dbReference>
<dbReference type="HAMAP" id="MF_00313">
    <property type="entry name" value="Glutaminase"/>
    <property type="match status" value="1"/>
</dbReference>
<feature type="binding site" evidence="8">
    <location>
        <position position="371"/>
    </location>
    <ligand>
        <name>substrate</name>
    </ligand>
</feature>
<feature type="binding site" evidence="8">
    <location>
        <position position="353"/>
    </location>
    <ligand>
        <name>substrate</name>
    </ligand>
</feature>
<evidence type="ECO:0000259" key="10">
    <source>
        <dbReference type="Pfam" id="PF17959"/>
    </source>
</evidence>
<evidence type="ECO:0000256" key="3">
    <source>
        <dbReference type="ARBA" id="ARBA00012918"/>
    </source>
</evidence>
<feature type="repeat" description="ANK" evidence="9">
    <location>
        <begin position="440"/>
        <end position="472"/>
    </location>
</feature>
<protein>
    <recommendedName>
        <fullName evidence="3 8">Glutaminase</fullName>
        <ecNumber evidence="3 8">3.5.1.2</ecNumber>
    </recommendedName>
</protein>
<reference evidence="11 12" key="1">
    <citation type="submission" date="2016-10" db="EMBL/GenBank/DDBJ databases">
        <authorList>
            <person name="de Groot N.N."/>
        </authorList>
    </citation>
    <scope>NUCLEOTIDE SEQUENCE [LARGE SCALE GENOMIC DNA]</scope>
    <source>
        <strain evidence="11 12">DSM 19033</strain>
    </source>
</reference>
<keyword evidence="12" id="KW-1185">Reference proteome</keyword>
<organism evidence="11 12">
    <name type="scientific">Pedobacter hartonius</name>
    <dbReference type="NCBI Taxonomy" id="425514"/>
    <lineage>
        <taxon>Bacteria</taxon>
        <taxon>Pseudomonadati</taxon>
        <taxon>Bacteroidota</taxon>
        <taxon>Sphingobacteriia</taxon>
        <taxon>Sphingobacteriales</taxon>
        <taxon>Sphingobacteriaceae</taxon>
        <taxon>Pedobacter</taxon>
    </lineage>
</organism>
<dbReference type="InterPro" id="IPR041541">
    <property type="entry name" value="Glutaminase_EF-hand"/>
</dbReference>
<evidence type="ECO:0000256" key="1">
    <source>
        <dbReference type="ARBA" id="ARBA00011076"/>
    </source>
</evidence>
<evidence type="ECO:0000256" key="2">
    <source>
        <dbReference type="ARBA" id="ARBA00011881"/>
    </source>
</evidence>
<feature type="binding site" evidence="8">
    <location>
        <position position="172"/>
    </location>
    <ligand>
        <name>substrate</name>
    </ligand>
</feature>
<feature type="binding site" evidence="8">
    <location>
        <position position="301"/>
    </location>
    <ligand>
        <name>substrate</name>
    </ligand>
</feature>
<dbReference type="EC" id="3.5.1.2" evidence="3 8"/>
<feature type="binding site" evidence="8">
    <location>
        <position position="268"/>
    </location>
    <ligand>
        <name>substrate</name>
    </ligand>
</feature>
<feature type="repeat" description="ANK" evidence="9">
    <location>
        <begin position="473"/>
        <end position="505"/>
    </location>
</feature>
<dbReference type="InterPro" id="IPR015868">
    <property type="entry name" value="Glutaminase"/>
</dbReference>
<dbReference type="Gene3D" id="3.40.710.10">
    <property type="entry name" value="DD-peptidase/beta-lactamase superfamily"/>
    <property type="match status" value="1"/>
</dbReference>
<dbReference type="InterPro" id="IPR036770">
    <property type="entry name" value="Ankyrin_rpt-contain_sf"/>
</dbReference>
<dbReference type="Pfam" id="PF12796">
    <property type="entry name" value="Ank_2"/>
    <property type="match status" value="1"/>
</dbReference>
<dbReference type="GO" id="GO:0006537">
    <property type="term" value="P:glutamate biosynthetic process"/>
    <property type="evidence" value="ECO:0007669"/>
    <property type="project" value="TreeGrafter"/>
</dbReference>
<feature type="binding site" evidence="8">
    <location>
        <position position="221"/>
    </location>
    <ligand>
        <name>substrate</name>
    </ligand>
</feature>